<organism evidence="1">
    <name type="scientific">Sesamum radiatum</name>
    <name type="common">Black benniseed</name>
    <dbReference type="NCBI Taxonomy" id="300843"/>
    <lineage>
        <taxon>Eukaryota</taxon>
        <taxon>Viridiplantae</taxon>
        <taxon>Streptophyta</taxon>
        <taxon>Embryophyta</taxon>
        <taxon>Tracheophyta</taxon>
        <taxon>Spermatophyta</taxon>
        <taxon>Magnoliopsida</taxon>
        <taxon>eudicotyledons</taxon>
        <taxon>Gunneridae</taxon>
        <taxon>Pentapetalae</taxon>
        <taxon>asterids</taxon>
        <taxon>lamiids</taxon>
        <taxon>Lamiales</taxon>
        <taxon>Pedaliaceae</taxon>
        <taxon>Sesamum</taxon>
    </lineage>
</organism>
<name>A0AAW2V115_SESRA</name>
<comment type="caution">
    <text evidence="1">The sequence shown here is derived from an EMBL/GenBank/DDBJ whole genome shotgun (WGS) entry which is preliminary data.</text>
</comment>
<evidence type="ECO:0000313" key="1">
    <source>
        <dbReference type="EMBL" id="KAL0423445.1"/>
    </source>
</evidence>
<reference evidence="1" key="2">
    <citation type="journal article" date="2024" name="Plant">
        <title>Genomic evolution and insights into agronomic trait innovations of Sesamum species.</title>
        <authorList>
            <person name="Miao H."/>
            <person name="Wang L."/>
            <person name="Qu L."/>
            <person name="Liu H."/>
            <person name="Sun Y."/>
            <person name="Le M."/>
            <person name="Wang Q."/>
            <person name="Wei S."/>
            <person name="Zheng Y."/>
            <person name="Lin W."/>
            <person name="Duan Y."/>
            <person name="Cao H."/>
            <person name="Xiong S."/>
            <person name="Wang X."/>
            <person name="Wei L."/>
            <person name="Li C."/>
            <person name="Ma Q."/>
            <person name="Ju M."/>
            <person name="Zhao R."/>
            <person name="Li G."/>
            <person name="Mu C."/>
            <person name="Tian Q."/>
            <person name="Mei H."/>
            <person name="Zhang T."/>
            <person name="Gao T."/>
            <person name="Zhang H."/>
        </authorList>
    </citation>
    <scope>NUCLEOTIDE SEQUENCE</scope>
    <source>
        <strain evidence="1">G02</strain>
    </source>
</reference>
<reference evidence="1" key="1">
    <citation type="submission" date="2020-06" db="EMBL/GenBank/DDBJ databases">
        <authorList>
            <person name="Li T."/>
            <person name="Hu X."/>
            <person name="Zhang T."/>
            <person name="Song X."/>
            <person name="Zhang H."/>
            <person name="Dai N."/>
            <person name="Sheng W."/>
            <person name="Hou X."/>
            <person name="Wei L."/>
        </authorList>
    </citation>
    <scope>NUCLEOTIDE SEQUENCE</scope>
    <source>
        <strain evidence="1">G02</strain>
        <tissue evidence="1">Leaf</tissue>
    </source>
</reference>
<sequence>MMPKTVYILTREQKRRICEWITHLKFSDGYTFNLARCVNMKSHDCHVFMQKLIQIAFREMLPESVWSALTEVLRKRNMPSRNDDLVMNDTRIQQSIFNYLGRASGASRKRWLSGSEQHIIKMYILTNREIVTPYYE</sequence>
<dbReference type="EMBL" id="JACGWJ010000004">
    <property type="protein sequence ID" value="KAL0423445.1"/>
    <property type="molecule type" value="Genomic_DNA"/>
</dbReference>
<dbReference type="AlphaFoldDB" id="A0AAW2V115"/>
<dbReference type="PANTHER" id="PTHR48258">
    <property type="entry name" value="DUF4218 DOMAIN-CONTAINING PROTEIN-RELATED"/>
    <property type="match status" value="1"/>
</dbReference>
<dbReference type="PANTHER" id="PTHR48258:SF4">
    <property type="entry name" value="DUF4216 DOMAIN-CONTAINING PROTEIN"/>
    <property type="match status" value="1"/>
</dbReference>
<protein>
    <submittedName>
        <fullName evidence="1">Uncharacterized protein</fullName>
    </submittedName>
</protein>
<gene>
    <name evidence="1" type="ORF">Sradi_0879300</name>
</gene>
<proteinExistence type="predicted"/>
<accession>A0AAW2V115</accession>